<proteinExistence type="predicted"/>
<accession>A0ABT2UBF2</accession>
<organism evidence="1 2">
    <name type="scientific">Paenibacillus baimaensis</name>
    <dbReference type="NCBI Taxonomy" id="2982185"/>
    <lineage>
        <taxon>Bacteria</taxon>
        <taxon>Bacillati</taxon>
        <taxon>Bacillota</taxon>
        <taxon>Bacilli</taxon>
        <taxon>Bacillales</taxon>
        <taxon>Paenibacillaceae</taxon>
        <taxon>Paenibacillus</taxon>
    </lineage>
</organism>
<evidence type="ECO:0000313" key="2">
    <source>
        <dbReference type="Proteomes" id="UP001652445"/>
    </source>
</evidence>
<name>A0ABT2UBF2_9BACL</name>
<sequence length="132" mass="15797">MRESDKLNNKIKNFELITSVLSSFCWIKFNCITEFHFYKVLNKFFDEVPILDFTMEYKEDVSTYIIKFRFKGIENLQLSSTTNYGIQLSAFEVTDIREDGWCDLNYKVNDYESHNDVMFYCNEIEVISITRL</sequence>
<keyword evidence="2" id="KW-1185">Reference proteome</keyword>
<dbReference type="Proteomes" id="UP001652445">
    <property type="component" value="Unassembled WGS sequence"/>
</dbReference>
<gene>
    <name evidence="1" type="ORF">OB236_07455</name>
</gene>
<protein>
    <submittedName>
        <fullName evidence="1">Uncharacterized protein</fullName>
    </submittedName>
</protein>
<comment type="caution">
    <text evidence="1">The sequence shown here is derived from an EMBL/GenBank/DDBJ whole genome shotgun (WGS) entry which is preliminary data.</text>
</comment>
<dbReference type="EMBL" id="JAOQIO010000016">
    <property type="protein sequence ID" value="MCU6791960.1"/>
    <property type="molecule type" value="Genomic_DNA"/>
</dbReference>
<evidence type="ECO:0000313" key="1">
    <source>
        <dbReference type="EMBL" id="MCU6791960.1"/>
    </source>
</evidence>
<reference evidence="1 2" key="1">
    <citation type="submission" date="2022-09" db="EMBL/GenBank/DDBJ databases">
        <authorList>
            <person name="Han X.L."/>
            <person name="Wang Q."/>
            <person name="Lu T."/>
        </authorList>
    </citation>
    <scope>NUCLEOTIDE SEQUENCE [LARGE SCALE GENOMIC DNA]</scope>
    <source>
        <strain evidence="1 2">WQ 127069</strain>
    </source>
</reference>